<dbReference type="GO" id="GO:0006078">
    <property type="term" value="P:(1-&gt;6)-beta-D-glucan biosynthetic process"/>
    <property type="evidence" value="ECO:0007669"/>
    <property type="project" value="TreeGrafter"/>
</dbReference>
<dbReference type="FunFam" id="2.60.120.200:FF:000135">
    <property type="entry name" value="Related to KRE6-glucan synthase subunit"/>
    <property type="match status" value="1"/>
</dbReference>
<name>A0A9P5Z6Z6_9AGAR</name>
<keyword evidence="6 10" id="KW-0472">Membrane</keyword>
<gene>
    <name evidence="12" type="ORF">BDN70DRAFT_831467</name>
</gene>
<comment type="similarity">
    <text evidence="2">Belongs to the SKN1/KRE6 family.</text>
</comment>
<feature type="region of interest" description="Disordered" evidence="9">
    <location>
        <begin position="238"/>
        <end position="265"/>
    </location>
</feature>
<dbReference type="OrthoDB" id="412647at2759"/>
<evidence type="ECO:0000256" key="4">
    <source>
        <dbReference type="ARBA" id="ARBA00022968"/>
    </source>
</evidence>
<dbReference type="InterPro" id="IPR005629">
    <property type="entry name" value="Skn1/Kre6/Sbg1"/>
</dbReference>
<evidence type="ECO:0000259" key="11">
    <source>
        <dbReference type="PROSITE" id="PS51762"/>
    </source>
</evidence>
<feature type="domain" description="GH16" evidence="11">
    <location>
        <begin position="99"/>
        <end position="471"/>
    </location>
</feature>
<dbReference type="AlphaFoldDB" id="A0A9P5Z6Z6"/>
<dbReference type="PROSITE" id="PS51762">
    <property type="entry name" value="GH16_2"/>
    <property type="match status" value="1"/>
</dbReference>
<dbReference type="EMBL" id="MU155182">
    <property type="protein sequence ID" value="KAF9481169.1"/>
    <property type="molecule type" value="Genomic_DNA"/>
</dbReference>
<dbReference type="SUPFAM" id="SSF49899">
    <property type="entry name" value="Concanavalin A-like lectins/glucanases"/>
    <property type="match status" value="1"/>
</dbReference>
<evidence type="ECO:0000256" key="6">
    <source>
        <dbReference type="ARBA" id="ARBA00023136"/>
    </source>
</evidence>
<dbReference type="GO" id="GO:0005789">
    <property type="term" value="C:endoplasmic reticulum membrane"/>
    <property type="evidence" value="ECO:0007669"/>
    <property type="project" value="TreeGrafter"/>
</dbReference>
<evidence type="ECO:0000256" key="1">
    <source>
        <dbReference type="ARBA" id="ARBA00004606"/>
    </source>
</evidence>
<dbReference type="InterPro" id="IPR013320">
    <property type="entry name" value="ConA-like_dom_sf"/>
</dbReference>
<keyword evidence="5 10" id="KW-1133">Transmembrane helix</keyword>
<comment type="subcellular location">
    <subcellularLocation>
        <location evidence="1">Membrane</location>
        <topology evidence="1">Single-pass type II membrane protein</topology>
    </subcellularLocation>
</comment>
<accession>A0A9P5Z6Z6</accession>
<dbReference type="PANTHER" id="PTHR31361">
    <property type="entry name" value="BETA-GLUCAN SYNTHESIS-ASSOCIATED PROTEIN KRE6-RELATED"/>
    <property type="match status" value="1"/>
</dbReference>
<comment type="caution">
    <text evidence="12">The sequence shown here is derived from an EMBL/GenBank/DDBJ whole genome shotgun (WGS) entry which is preliminary data.</text>
</comment>
<keyword evidence="7" id="KW-0325">Glycoprotein</keyword>
<reference evidence="12" key="1">
    <citation type="submission" date="2020-11" db="EMBL/GenBank/DDBJ databases">
        <authorList>
            <consortium name="DOE Joint Genome Institute"/>
            <person name="Ahrendt S."/>
            <person name="Riley R."/>
            <person name="Andreopoulos W."/>
            <person name="Labutti K."/>
            <person name="Pangilinan J."/>
            <person name="Ruiz-Duenas F.J."/>
            <person name="Barrasa J.M."/>
            <person name="Sanchez-Garcia M."/>
            <person name="Camarero S."/>
            <person name="Miyauchi S."/>
            <person name="Serrano A."/>
            <person name="Linde D."/>
            <person name="Babiker R."/>
            <person name="Drula E."/>
            <person name="Ayuso-Fernandez I."/>
            <person name="Pacheco R."/>
            <person name="Padilla G."/>
            <person name="Ferreira P."/>
            <person name="Barriuso J."/>
            <person name="Kellner H."/>
            <person name="Castanera R."/>
            <person name="Alfaro M."/>
            <person name="Ramirez L."/>
            <person name="Pisabarro A.G."/>
            <person name="Kuo A."/>
            <person name="Tritt A."/>
            <person name="Lipzen A."/>
            <person name="He G."/>
            <person name="Yan M."/>
            <person name="Ng V."/>
            <person name="Cullen D."/>
            <person name="Martin F."/>
            <person name="Rosso M.-N."/>
            <person name="Henrissat B."/>
            <person name="Hibbett D."/>
            <person name="Martinez A.T."/>
            <person name="Grigoriev I.V."/>
        </authorList>
    </citation>
    <scope>NUCLEOTIDE SEQUENCE</scope>
    <source>
        <strain evidence="12">CIRM-BRFM 674</strain>
    </source>
</reference>
<proteinExistence type="inferred from homology"/>
<keyword evidence="3 10" id="KW-0812">Transmembrane</keyword>
<evidence type="ECO:0000256" key="8">
    <source>
        <dbReference type="ARBA" id="ARBA00023316"/>
    </source>
</evidence>
<evidence type="ECO:0000256" key="3">
    <source>
        <dbReference type="ARBA" id="ARBA00022692"/>
    </source>
</evidence>
<evidence type="ECO:0000256" key="5">
    <source>
        <dbReference type="ARBA" id="ARBA00022989"/>
    </source>
</evidence>
<keyword evidence="13" id="KW-1185">Reference proteome</keyword>
<keyword evidence="8" id="KW-0961">Cell wall biogenesis/degradation</keyword>
<keyword evidence="4" id="KW-0735">Signal-anchor</keyword>
<dbReference type="GO" id="GO:0005886">
    <property type="term" value="C:plasma membrane"/>
    <property type="evidence" value="ECO:0007669"/>
    <property type="project" value="TreeGrafter"/>
</dbReference>
<organism evidence="12 13">
    <name type="scientific">Pholiota conissans</name>
    <dbReference type="NCBI Taxonomy" id="109636"/>
    <lineage>
        <taxon>Eukaryota</taxon>
        <taxon>Fungi</taxon>
        <taxon>Dikarya</taxon>
        <taxon>Basidiomycota</taxon>
        <taxon>Agaricomycotina</taxon>
        <taxon>Agaricomycetes</taxon>
        <taxon>Agaricomycetidae</taxon>
        <taxon>Agaricales</taxon>
        <taxon>Agaricineae</taxon>
        <taxon>Strophariaceae</taxon>
        <taxon>Pholiota</taxon>
    </lineage>
</organism>
<evidence type="ECO:0000256" key="9">
    <source>
        <dbReference type="SAM" id="MobiDB-lite"/>
    </source>
</evidence>
<dbReference type="PANTHER" id="PTHR31361:SF1">
    <property type="entry name" value="BETA-GLUCAN SYNTHESIS-ASSOCIATED PROTEIN KRE6-RELATED"/>
    <property type="match status" value="1"/>
</dbReference>
<dbReference type="GO" id="GO:0015926">
    <property type="term" value="F:glucosidase activity"/>
    <property type="evidence" value="ECO:0007669"/>
    <property type="project" value="TreeGrafter"/>
</dbReference>
<evidence type="ECO:0000256" key="2">
    <source>
        <dbReference type="ARBA" id="ARBA00010962"/>
    </source>
</evidence>
<dbReference type="Pfam" id="PF03935">
    <property type="entry name" value="SKN1_KRE6_Sbg1"/>
    <property type="match status" value="1"/>
</dbReference>
<protein>
    <submittedName>
        <fullName evidence="12">Glycoside hydrolase family 16 protein</fullName>
    </submittedName>
</protein>
<feature type="transmembrane region" description="Helical" evidence="10">
    <location>
        <begin position="31"/>
        <end position="54"/>
    </location>
</feature>
<dbReference type="GO" id="GO:0031505">
    <property type="term" value="P:fungal-type cell wall organization"/>
    <property type="evidence" value="ECO:0007669"/>
    <property type="project" value="TreeGrafter"/>
</dbReference>
<evidence type="ECO:0000256" key="10">
    <source>
        <dbReference type="SAM" id="Phobius"/>
    </source>
</evidence>
<sequence>MWDKDPDLDDALHSPEPPSFFDFTLFSWRGWVNATMLFILLLALLTLFIGYPVIFYETHRPTKFNGFNVGGINGTGQIPLLSLPSLIDADTPADAFTRTGSDGKLYDIVFSDEFNTDGRSFYPGDDAFWEAADLHYWPTGDAEWYDPSAVTTRDGKLVITMTEQRVHDLNFQSGMITTWNKFCFTTGYIEVSISLPGTPSAPGLWPGAWSLGNLGRAGYGATTQGTWPYSYDTCDLGTLPDQQDASGNPPEASTGGIKGAALSGQPGQKLSACTCPGEDHPGPHTNIGRGVPEIDIIEARIDTSRLQGQVSQSFQCAPYDMGYNWNQDTSATTVYNSTITLINSYKGGPLQEAVSAESYIEDQFYGGNAFAPYAYEFWSDPSNRDDGYITWYSNGQKTWTITSATIGPNQDSKVQQRLIPEEPMASAHPSSLYLILNLAMADSFQAPDFKHLTFPTEMLVDYVRVYQRRGIKDGVGCNPPNRPTTDYINKHINAYTNANLTTWAQANYTFPQNSMLQSCN</sequence>
<dbReference type="Proteomes" id="UP000807469">
    <property type="component" value="Unassembled WGS sequence"/>
</dbReference>
<evidence type="ECO:0000313" key="12">
    <source>
        <dbReference type="EMBL" id="KAF9481169.1"/>
    </source>
</evidence>
<evidence type="ECO:0000313" key="13">
    <source>
        <dbReference type="Proteomes" id="UP000807469"/>
    </source>
</evidence>
<dbReference type="InterPro" id="IPR000757">
    <property type="entry name" value="Beta-glucanase-like"/>
</dbReference>
<keyword evidence="12" id="KW-0378">Hydrolase</keyword>
<dbReference type="Gene3D" id="2.60.120.200">
    <property type="match status" value="2"/>
</dbReference>
<evidence type="ECO:0000256" key="7">
    <source>
        <dbReference type="ARBA" id="ARBA00023180"/>
    </source>
</evidence>